<gene>
    <name evidence="2" type="ORF">AB8U03_02275</name>
</gene>
<sequence>MGHYDSEYEKYYNSLKGKVNYSPYYNKFYDRNNLHDKKASYLSRRIIRDLTGALILFAFIAACKLVSTTESKNVYNYSKKVVSENYDYSKLKTQLKSINIKYIGDRAKNVIEQLRVDGKN</sequence>
<accession>A0ABV4BKH1</accession>
<dbReference type="EMBL" id="JBGEWD010000001">
    <property type="protein sequence ID" value="MEY7999035.1"/>
    <property type="molecule type" value="Genomic_DNA"/>
</dbReference>
<organism evidence="2 3">
    <name type="scientific">Clostridium moutaii</name>
    <dbReference type="NCBI Taxonomy" id="3240932"/>
    <lineage>
        <taxon>Bacteria</taxon>
        <taxon>Bacillati</taxon>
        <taxon>Bacillota</taxon>
        <taxon>Clostridia</taxon>
        <taxon>Eubacteriales</taxon>
        <taxon>Clostridiaceae</taxon>
        <taxon>Clostridium</taxon>
    </lineage>
</organism>
<reference evidence="2 3" key="1">
    <citation type="submission" date="2024-08" db="EMBL/GenBank/DDBJ databases">
        <title>Clostridium lapicellarii sp. nov., and Clostridium renhuaiense sp. nov., two species isolated from the mud in a fermentation cellar used for producing sauce-flavour Chinese liquors.</title>
        <authorList>
            <person name="Yang F."/>
            <person name="Wang H."/>
            <person name="Chen L.Q."/>
            <person name="Zhou N."/>
            <person name="Lu J.J."/>
            <person name="Pu X.X."/>
            <person name="Wan B."/>
            <person name="Wang L."/>
            <person name="Liu S.J."/>
        </authorList>
    </citation>
    <scope>NUCLEOTIDE SEQUENCE [LARGE SCALE GENOMIC DNA]</scope>
    <source>
        <strain evidence="2 3">MT-5</strain>
    </source>
</reference>
<feature type="transmembrane region" description="Helical" evidence="1">
    <location>
        <begin position="46"/>
        <end position="67"/>
    </location>
</feature>
<keyword evidence="1" id="KW-1133">Transmembrane helix</keyword>
<keyword evidence="3" id="KW-1185">Reference proteome</keyword>
<dbReference type="Proteomes" id="UP001564657">
    <property type="component" value="Unassembled WGS sequence"/>
</dbReference>
<protein>
    <submittedName>
        <fullName evidence="2">Endopeptidase</fullName>
    </submittedName>
</protein>
<keyword evidence="1" id="KW-0472">Membrane</keyword>
<evidence type="ECO:0000256" key="1">
    <source>
        <dbReference type="SAM" id="Phobius"/>
    </source>
</evidence>
<keyword evidence="1" id="KW-0812">Transmembrane</keyword>
<dbReference type="RefSeq" id="WP_369702903.1">
    <property type="nucleotide sequence ID" value="NZ_JBGEWD010000001.1"/>
</dbReference>
<proteinExistence type="predicted"/>
<comment type="caution">
    <text evidence="2">The sequence shown here is derived from an EMBL/GenBank/DDBJ whole genome shotgun (WGS) entry which is preliminary data.</text>
</comment>
<evidence type="ECO:0000313" key="2">
    <source>
        <dbReference type="EMBL" id="MEY7999035.1"/>
    </source>
</evidence>
<name>A0ABV4BKH1_9CLOT</name>
<evidence type="ECO:0000313" key="3">
    <source>
        <dbReference type="Proteomes" id="UP001564657"/>
    </source>
</evidence>